<protein>
    <submittedName>
        <fullName evidence="2">Uncharacterized protein</fullName>
    </submittedName>
</protein>
<gene>
    <name evidence="2" type="ORF">C1SCF055_LOCUS29093</name>
</gene>
<evidence type="ECO:0000256" key="1">
    <source>
        <dbReference type="SAM" id="MobiDB-lite"/>
    </source>
</evidence>
<evidence type="ECO:0000313" key="4">
    <source>
        <dbReference type="Proteomes" id="UP001152797"/>
    </source>
</evidence>
<feature type="non-terminal residue" evidence="2">
    <location>
        <position position="348"/>
    </location>
</feature>
<sequence length="348" mass="38748">MSMGLGEATSDESAAPGNADATPVVSSHPNRPSLADFICFATDPKLDGSAEGKALLPIARSLLSQVAYASRMRIEFHEIAPGVQKLAQASSLLPESMWRSTRLTSSMCTGVYTAEMSLAAAVNIINRSKVLDFRVDIRCAAVWERDTRCHQSIYDNHWWTNRVTDSDHELPCVFLDAKKGRMFEEGPSGPIFVLWALRLRRYRVPLAVLENDLKISVVISLLGDMFYIFPIYVDMQDVGHSGVSRRRVYTIVALKEAVDIIKNPIEMYSEVVDFLNTLMESWGGGTVPSDYLTADATEIQLDAMETSRTSGKLFRSNVTDLSYLLSENEAAYIKGYTEAYETRFPGEK</sequence>
<dbReference type="AlphaFoldDB" id="A0A9P1G847"/>
<keyword evidence="4" id="KW-1185">Reference proteome</keyword>
<name>A0A9P1G847_9DINO</name>
<dbReference type="EMBL" id="CAMXCT030003226">
    <property type="protein sequence ID" value="CAL4790518.1"/>
    <property type="molecule type" value="Genomic_DNA"/>
</dbReference>
<evidence type="ECO:0000313" key="2">
    <source>
        <dbReference type="EMBL" id="CAI4003206.1"/>
    </source>
</evidence>
<reference evidence="2" key="1">
    <citation type="submission" date="2022-10" db="EMBL/GenBank/DDBJ databases">
        <authorList>
            <person name="Chen Y."/>
            <person name="Dougan E. K."/>
            <person name="Chan C."/>
            <person name="Rhodes N."/>
            <person name="Thang M."/>
        </authorList>
    </citation>
    <scope>NUCLEOTIDE SEQUENCE</scope>
</reference>
<evidence type="ECO:0000313" key="3">
    <source>
        <dbReference type="EMBL" id="CAL1156581.1"/>
    </source>
</evidence>
<proteinExistence type="predicted"/>
<dbReference type="EMBL" id="CAMXCT010003226">
    <property type="protein sequence ID" value="CAI4003206.1"/>
    <property type="molecule type" value="Genomic_DNA"/>
</dbReference>
<dbReference type="OrthoDB" id="406702at2759"/>
<feature type="region of interest" description="Disordered" evidence="1">
    <location>
        <begin position="1"/>
        <end position="28"/>
    </location>
</feature>
<dbReference type="EMBL" id="CAMXCT020003226">
    <property type="protein sequence ID" value="CAL1156581.1"/>
    <property type="molecule type" value="Genomic_DNA"/>
</dbReference>
<accession>A0A9P1G847</accession>
<comment type="caution">
    <text evidence="2">The sequence shown here is derived from an EMBL/GenBank/DDBJ whole genome shotgun (WGS) entry which is preliminary data.</text>
</comment>
<dbReference type="Proteomes" id="UP001152797">
    <property type="component" value="Unassembled WGS sequence"/>
</dbReference>
<organism evidence="2">
    <name type="scientific">Cladocopium goreaui</name>
    <dbReference type="NCBI Taxonomy" id="2562237"/>
    <lineage>
        <taxon>Eukaryota</taxon>
        <taxon>Sar</taxon>
        <taxon>Alveolata</taxon>
        <taxon>Dinophyceae</taxon>
        <taxon>Suessiales</taxon>
        <taxon>Symbiodiniaceae</taxon>
        <taxon>Cladocopium</taxon>
    </lineage>
</organism>
<reference evidence="3" key="2">
    <citation type="submission" date="2024-04" db="EMBL/GenBank/DDBJ databases">
        <authorList>
            <person name="Chen Y."/>
            <person name="Shah S."/>
            <person name="Dougan E. K."/>
            <person name="Thang M."/>
            <person name="Chan C."/>
        </authorList>
    </citation>
    <scope>NUCLEOTIDE SEQUENCE [LARGE SCALE GENOMIC DNA]</scope>
</reference>